<dbReference type="InterPro" id="IPR018062">
    <property type="entry name" value="HTH_AraC-typ_CS"/>
</dbReference>
<reference evidence="6" key="1">
    <citation type="journal article" date="2019" name="Int. J. Syst. Evol. Microbiol.">
        <title>The Global Catalogue of Microorganisms (GCM) 10K type strain sequencing project: providing services to taxonomists for standard genome sequencing and annotation.</title>
        <authorList>
            <consortium name="The Broad Institute Genomics Platform"/>
            <consortium name="The Broad Institute Genome Sequencing Center for Infectious Disease"/>
            <person name="Wu L."/>
            <person name="Ma J."/>
        </authorList>
    </citation>
    <scope>NUCLEOTIDE SEQUENCE [LARGE SCALE GENOMIC DNA]</scope>
    <source>
        <strain evidence="6">CGMCC 1.19061</strain>
    </source>
</reference>
<evidence type="ECO:0000256" key="1">
    <source>
        <dbReference type="ARBA" id="ARBA00023015"/>
    </source>
</evidence>
<proteinExistence type="predicted"/>
<dbReference type="Pfam" id="PF12833">
    <property type="entry name" value="HTH_18"/>
    <property type="match status" value="1"/>
</dbReference>
<dbReference type="PROSITE" id="PS00041">
    <property type="entry name" value="HTH_ARAC_FAMILY_1"/>
    <property type="match status" value="1"/>
</dbReference>
<dbReference type="Proteomes" id="UP001596026">
    <property type="component" value="Unassembled WGS sequence"/>
</dbReference>
<dbReference type="Gene3D" id="2.60.120.10">
    <property type="entry name" value="Jelly Rolls"/>
    <property type="match status" value="1"/>
</dbReference>
<dbReference type="InterPro" id="IPR014710">
    <property type="entry name" value="RmlC-like_jellyroll"/>
</dbReference>
<dbReference type="InterPro" id="IPR009057">
    <property type="entry name" value="Homeodomain-like_sf"/>
</dbReference>
<evidence type="ECO:0000313" key="6">
    <source>
        <dbReference type="Proteomes" id="UP001596026"/>
    </source>
</evidence>
<keyword evidence="3" id="KW-0804">Transcription</keyword>
<dbReference type="RefSeq" id="WP_379963668.1">
    <property type="nucleotide sequence ID" value="NZ_JBHSGT010000019.1"/>
</dbReference>
<protein>
    <submittedName>
        <fullName evidence="5">Helix-turn-helix domain-containing protein</fullName>
    </submittedName>
</protein>
<evidence type="ECO:0000259" key="4">
    <source>
        <dbReference type="PROSITE" id="PS01124"/>
    </source>
</evidence>
<dbReference type="EMBL" id="JBHSGT010000019">
    <property type="protein sequence ID" value="MFC4709587.1"/>
    <property type="molecule type" value="Genomic_DNA"/>
</dbReference>
<dbReference type="PANTHER" id="PTHR43280:SF2">
    <property type="entry name" value="HTH-TYPE TRANSCRIPTIONAL REGULATOR EXSA"/>
    <property type="match status" value="1"/>
</dbReference>
<dbReference type="SMART" id="SM00342">
    <property type="entry name" value="HTH_ARAC"/>
    <property type="match status" value="1"/>
</dbReference>
<dbReference type="InterPro" id="IPR018060">
    <property type="entry name" value="HTH_AraC"/>
</dbReference>
<dbReference type="Pfam" id="PF02311">
    <property type="entry name" value="AraC_binding"/>
    <property type="match status" value="1"/>
</dbReference>
<accession>A0ABV9M1F4</accession>
<evidence type="ECO:0000256" key="3">
    <source>
        <dbReference type="ARBA" id="ARBA00023163"/>
    </source>
</evidence>
<dbReference type="SUPFAM" id="SSF46689">
    <property type="entry name" value="Homeodomain-like"/>
    <property type="match status" value="1"/>
</dbReference>
<dbReference type="PANTHER" id="PTHR43280">
    <property type="entry name" value="ARAC-FAMILY TRANSCRIPTIONAL REGULATOR"/>
    <property type="match status" value="1"/>
</dbReference>
<evidence type="ECO:0000256" key="2">
    <source>
        <dbReference type="ARBA" id="ARBA00023125"/>
    </source>
</evidence>
<dbReference type="SUPFAM" id="SSF51182">
    <property type="entry name" value="RmlC-like cupins"/>
    <property type="match status" value="1"/>
</dbReference>
<keyword evidence="1" id="KW-0805">Transcription regulation</keyword>
<keyword evidence="2" id="KW-0238">DNA-binding</keyword>
<dbReference type="InterPro" id="IPR003313">
    <property type="entry name" value="AraC-bd"/>
</dbReference>
<gene>
    <name evidence="5" type="ORF">ACFO3L_02935</name>
</gene>
<dbReference type="Gene3D" id="1.10.10.60">
    <property type="entry name" value="Homeodomain-like"/>
    <property type="match status" value="2"/>
</dbReference>
<dbReference type="InterPro" id="IPR011051">
    <property type="entry name" value="RmlC_Cupin_sf"/>
</dbReference>
<feature type="domain" description="HTH araC/xylS-type" evidence="4">
    <location>
        <begin position="161"/>
        <end position="259"/>
    </location>
</feature>
<name>A0ABV9M1F4_9ENTE</name>
<evidence type="ECO:0000313" key="5">
    <source>
        <dbReference type="EMBL" id="MFC4709587.1"/>
    </source>
</evidence>
<sequence length="263" mass="30928">MFAFYENHRENEPFRRMDIQNFHFPNHLHKETEIVCVTSGICILKIEQQEYQLTEGMIAIIFPHCVHSYYSTFDYQATIHLIDSSFLSDYESLLTAYCPKNPIFDSSYEMKNLLAQIKALDSTDDYRQYYLQKALWHLIFAQFIQVFELRKRQSEKLSLTHQILTYIDTHYREPISAADIALAVHSNVYTVSKIFANKIGMSLPLYLAHLRISYAKQQLETTTLSILEIALQAGFETQRSFNRHFLQQTNLTPSAYRSKYLIH</sequence>
<organism evidence="5 6">
    <name type="scientific">Enterococcus eurekensis</name>
    <dbReference type="NCBI Taxonomy" id="1159753"/>
    <lineage>
        <taxon>Bacteria</taxon>
        <taxon>Bacillati</taxon>
        <taxon>Bacillota</taxon>
        <taxon>Bacilli</taxon>
        <taxon>Lactobacillales</taxon>
        <taxon>Enterococcaceae</taxon>
        <taxon>Enterococcus</taxon>
    </lineage>
</organism>
<dbReference type="PROSITE" id="PS01124">
    <property type="entry name" value="HTH_ARAC_FAMILY_2"/>
    <property type="match status" value="1"/>
</dbReference>
<comment type="caution">
    <text evidence="5">The sequence shown here is derived from an EMBL/GenBank/DDBJ whole genome shotgun (WGS) entry which is preliminary data.</text>
</comment>
<keyword evidence="6" id="KW-1185">Reference proteome</keyword>